<name>A0A370Q1A6_ASPPH</name>
<gene>
    <name evidence="1" type="ORF">M752DRAFT_12545</name>
</gene>
<dbReference type="EMBL" id="KZ851844">
    <property type="protein sequence ID" value="RDK48231.1"/>
    <property type="molecule type" value="Genomic_DNA"/>
</dbReference>
<dbReference type="Proteomes" id="UP000254937">
    <property type="component" value="Unassembled WGS sequence"/>
</dbReference>
<evidence type="ECO:0000313" key="2">
    <source>
        <dbReference type="Proteomes" id="UP000254937"/>
    </source>
</evidence>
<dbReference type="AlphaFoldDB" id="A0A370Q1A6"/>
<accession>A0A370Q1A6</accession>
<keyword evidence="2" id="KW-1185">Reference proteome</keyword>
<organism evidence="1 2">
    <name type="scientific">Aspergillus phoenicis ATCC 13157</name>
    <dbReference type="NCBI Taxonomy" id="1353007"/>
    <lineage>
        <taxon>Eukaryota</taxon>
        <taxon>Fungi</taxon>
        <taxon>Dikarya</taxon>
        <taxon>Ascomycota</taxon>
        <taxon>Pezizomycotina</taxon>
        <taxon>Eurotiomycetes</taxon>
        <taxon>Eurotiomycetidae</taxon>
        <taxon>Eurotiales</taxon>
        <taxon>Aspergillaceae</taxon>
        <taxon>Aspergillus</taxon>
    </lineage>
</organism>
<proteinExistence type="predicted"/>
<reference evidence="1 2" key="1">
    <citation type="submission" date="2018-07" db="EMBL/GenBank/DDBJ databases">
        <title>Section-level genome sequencing of Aspergillus section Nigri to investigate inter- and intra-species variation.</title>
        <authorList>
            <consortium name="DOE Joint Genome Institute"/>
            <person name="Vesth T.C."/>
            <person name="Nybo J.L."/>
            <person name="Theobald S."/>
            <person name="Frisvad J.C."/>
            <person name="Larsen T.O."/>
            <person name="Nielsen K.F."/>
            <person name="Hoof J.B."/>
            <person name="Brandl J."/>
            <person name="Salamov A."/>
            <person name="Riley R."/>
            <person name="Gladden J.M."/>
            <person name="Phatale P."/>
            <person name="Nielsen M.T."/>
            <person name="Lyhne E.K."/>
            <person name="Kogle M.E."/>
            <person name="Strasser K."/>
            <person name="McDonnell E."/>
            <person name="Barry K."/>
            <person name="Clum A."/>
            <person name="Chen C."/>
            <person name="Nolan M."/>
            <person name="Sandor L."/>
            <person name="Kuo A."/>
            <person name="Lipzen A."/>
            <person name="Hainaut M."/>
            <person name="Drula E."/>
            <person name="Tsang A."/>
            <person name="Magnuson J.K."/>
            <person name="Henrissat B."/>
            <person name="Wiebenga A."/>
            <person name="Simmons B.A."/>
            <person name="Makela M.R."/>
            <person name="De vries R.P."/>
            <person name="Grigoriev I.V."/>
            <person name="Mortensen U.H."/>
            <person name="Baker S.E."/>
            <person name="Andersen M.R."/>
        </authorList>
    </citation>
    <scope>NUCLEOTIDE SEQUENCE [LARGE SCALE GENOMIC DNA]</scope>
    <source>
        <strain evidence="1 2">ATCC 13157</strain>
    </source>
</reference>
<protein>
    <submittedName>
        <fullName evidence="1">Uncharacterized protein</fullName>
    </submittedName>
</protein>
<evidence type="ECO:0000313" key="1">
    <source>
        <dbReference type="EMBL" id="RDK48231.1"/>
    </source>
</evidence>
<sequence length="97" mass="11001">MICSFLPSQGSKFQYQRGRGGKYTGFPIRAAEFFYRNNREQSNSEGVNYPAGNTCPFGVDTSLLSPKRDKSSHIEDLRECVKGKSFASVFFFFFFGL</sequence>